<feature type="transmembrane region" description="Helical" evidence="2">
    <location>
        <begin position="925"/>
        <end position="951"/>
    </location>
</feature>
<feature type="transmembrane region" description="Helical" evidence="2">
    <location>
        <begin position="1097"/>
        <end position="1119"/>
    </location>
</feature>
<keyword evidence="2" id="KW-0472">Membrane</keyword>
<proteinExistence type="predicted"/>
<feature type="transmembrane region" description="Helical" evidence="2">
    <location>
        <begin position="1069"/>
        <end position="1090"/>
    </location>
</feature>
<organism evidence="4 5">
    <name type="scientific">Companilactobacillus ginsenosidimutans</name>
    <dbReference type="NCBI Taxonomy" id="1007676"/>
    <lineage>
        <taxon>Bacteria</taxon>
        <taxon>Bacillati</taxon>
        <taxon>Bacillota</taxon>
        <taxon>Bacilli</taxon>
        <taxon>Lactobacillales</taxon>
        <taxon>Lactobacillaceae</taxon>
        <taxon>Companilactobacillus</taxon>
    </lineage>
</organism>
<dbReference type="EMBL" id="CP012034">
    <property type="protein sequence ID" value="AKP67728.1"/>
    <property type="molecule type" value="Genomic_DNA"/>
</dbReference>
<protein>
    <submittedName>
        <fullName evidence="4">Uncharacterized protein</fullName>
    </submittedName>
</protein>
<feature type="region of interest" description="Disordered" evidence="1">
    <location>
        <begin position="392"/>
        <end position="411"/>
    </location>
</feature>
<accession>A0A0H4QLZ6</accession>
<feature type="compositionally biased region" description="Polar residues" evidence="1">
    <location>
        <begin position="267"/>
        <end position="286"/>
    </location>
</feature>
<dbReference type="PATRIC" id="fig|1007676.4.peg.1911"/>
<name>A0A0H4QLZ6_9LACO</name>
<gene>
    <name evidence="4" type="ORF">ABM34_09445</name>
</gene>
<dbReference type="KEGG" id="lgn:ABM34_09445"/>
<feature type="compositionally biased region" description="Basic and acidic residues" evidence="1">
    <location>
        <begin position="392"/>
        <end position="404"/>
    </location>
</feature>
<feature type="transmembrane region" description="Helical" evidence="2">
    <location>
        <begin position="824"/>
        <end position="846"/>
    </location>
</feature>
<keyword evidence="3" id="KW-0732">Signal</keyword>
<feature type="transmembrane region" description="Helical" evidence="2">
    <location>
        <begin position="858"/>
        <end position="887"/>
    </location>
</feature>
<feature type="compositionally biased region" description="Polar residues" evidence="1">
    <location>
        <begin position="355"/>
        <end position="378"/>
    </location>
</feature>
<keyword evidence="2" id="KW-1133">Transmembrane helix</keyword>
<feature type="transmembrane region" description="Helical" evidence="2">
    <location>
        <begin position="760"/>
        <end position="781"/>
    </location>
</feature>
<feature type="signal peptide" evidence="3">
    <location>
        <begin position="1"/>
        <end position="22"/>
    </location>
</feature>
<feature type="transmembrane region" description="Helical" evidence="2">
    <location>
        <begin position="957"/>
        <end position="981"/>
    </location>
</feature>
<keyword evidence="5" id="KW-1185">Reference proteome</keyword>
<feature type="transmembrane region" description="Helical" evidence="2">
    <location>
        <begin position="988"/>
        <end position="1010"/>
    </location>
</feature>
<reference evidence="5" key="1">
    <citation type="submission" date="2015-07" db="EMBL/GenBank/DDBJ databases">
        <title>Lactobacillus ginsenosidimutans/EMML 3141/ whole genome sequencing.</title>
        <authorList>
            <person name="Kim M.K."/>
            <person name="Im W.-T."/>
            <person name="Srinivasan S."/>
            <person name="Lee J.-J."/>
        </authorList>
    </citation>
    <scope>NUCLEOTIDE SEQUENCE [LARGE SCALE GENOMIC DNA]</scope>
    <source>
        <strain evidence="5">EMML 3041</strain>
    </source>
</reference>
<dbReference type="RefSeq" id="WP_048705278.1">
    <property type="nucleotide sequence ID" value="NZ_CP012034.1"/>
</dbReference>
<dbReference type="Proteomes" id="UP000036106">
    <property type="component" value="Chromosome"/>
</dbReference>
<keyword evidence="2" id="KW-0812">Transmembrane</keyword>
<feature type="transmembrane region" description="Helical" evidence="2">
    <location>
        <begin position="1125"/>
        <end position="1152"/>
    </location>
</feature>
<feature type="transmembrane region" description="Helical" evidence="2">
    <location>
        <begin position="1042"/>
        <end position="1063"/>
    </location>
</feature>
<sequence length="1190" mass="124496">MSLFKKAIVAVSALALAGPMIANGAAGVVSAAVSGSSNAKTEKVAKPNTSLKVPLRNADNIFNLKLDKQKNGYVLVSNITASGNNVIQKGEKLVVNFNKENVDLDNSSVITQDNAVPFTVQKDADNGTVTYTFTKDVDSGNFVSAIGIATKNLYTTTHVKANFQGSPISIADNNLTSKWQSPETTYSSTGTSTSQQSSYTAGTSQYAMTQAASTSSSYSTTTSYATTQQAGNATTQAGETNGYTPTFDEAEQAVMGRTTFSVAGTATNTETSANQATTNNGSTAKTVNDALPATSNTAAKTSTSTSTTSEANQATPAKDATSTQTDAQATQSDTTGNAASQAAATENSASTTATVEPQTTTSVQASTNASNVIQTPNGKASDPEATLNKVLQNRDTDPNAKVDGDDSSYQSNPQFEKIRTQVATKAPAATAEEQAQMIKTLPYIWNYISNSADQNQVFNFATLLTTGRTAYTTINGVADANSSNILQQQMPTLLKAFGSNLTEDSFDDAMDIDVLLESQVYQDYLAGKYTATSDDTSLDASTAWANMNDHISITAVDSNTDTTGAKSVGPRFYNAKSTLDNLASEALAKQNAEKADKLVVNKDTSANVATTETEDTSNATGSKLFSQIEKDIYGKMGDASSENKAQVLGSLPGILNDLSTNTASTDKTGTTAKYLQTTTDGSKYLITLNTQPITGSSDKYLANLPQVFKAFGDSLKEGDFDKAINMQVMENSQIYQDYKDGKYVPESLVTKKTVDNSSDLLPAILLTILAFPLVALAMGVVTILTAPIWIPLAIITWGVVFAITALPVGLFYMTLGLLLLPSLVLFPIMLIVSALAALPLLVLNLIPIVNLITVPISLVILALTFVSGFVVLSFIPAVLVAAVIVIAGIALPIIMTIGLVIAQVIAGILSLILGGLIVMLLPITALLGIIIAGAFSLLGLIGFALIAGLIIGGVLALIVAGFAVLTVLAGGFAGVIGLGLIAGMAVVILGYLAFLGGGILAGIATFLILLVLMPQFLVLNFMLWFIGLGFMAVILPDLAIPSLYLALLIGGLMMLFFIPGLLIALSWPFWAGLVLAISIPIVELAALIALPFSFIPLFGWIADAIVGVIILIQAIALTIAVVAPIVIGVLMMTVGIIGFDIAAAAALVLELIKKKQKAERAHVNIDASWRLPIHPVGFWTKSDPLANALA</sequence>
<dbReference type="AlphaFoldDB" id="A0A0H4QLZ6"/>
<evidence type="ECO:0000256" key="3">
    <source>
        <dbReference type="SAM" id="SignalP"/>
    </source>
</evidence>
<evidence type="ECO:0000313" key="5">
    <source>
        <dbReference type="Proteomes" id="UP000036106"/>
    </source>
</evidence>
<feature type="transmembrane region" description="Helical" evidence="2">
    <location>
        <begin position="1016"/>
        <end position="1035"/>
    </location>
</feature>
<evidence type="ECO:0000313" key="4">
    <source>
        <dbReference type="EMBL" id="AKP67728.1"/>
    </source>
</evidence>
<feature type="compositionally biased region" description="Low complexity" evidence="1">
    <location>
        <begin position="293"/>
        <end position="354"/>
    </location>
</feature>
<feature type="transmembrane region" description="Helical" evidence="2">
    <location>
        <begin position="788"/>
        <end position="812"/>
    </location>
</feature>
<evidence type="ECO:0000256" key="1">
    <source>
        <dbReference type="SAM" id="MobiDB-lite"/>
    </source>
</evidence>
<dbReference type="STRING" id="1007676.ABM34_09445"/>
<feature type="chain" id="PRO_5039602778" evidence="3">
    <location>
        <begin position="23"/>
        <end position="1190"/>
    </location>
</feature>
<dbReference type="CDD" id="cd06174">
    <property type="entry name" value="MFS"/>
    <property type="match status" value="1"/>
</dbReference>
<dbReference type="OrthoDB" id="2256561at2"/>
<evidence type="ECO:0000256" key="2">
    <source>
        <dbReference type="SAM" id="Phobius"/>
    </source>
</evidence>
<feature type="region of interest" description="Disordered" evidence="1">
    <location>
        <begin position="267"/>
        <end position="383"/>
    </location>
</feature>